<keyword evidence="7" id="KW-0408">Iron</keyword>
<evidence type="ECO:0000256" key="7">
    <source>
        <dbReference type="ARBA" id="ARBA00023004"/>
    </source>
</evidence>
<keyword evidence="6" id="KW-0560">Oxidoreductase</keyword>
<keyword evidence="3" id="KW-0479">Metal-binding</keyword>
<dbReference type="InterPro" id="IPR050910">
    <property type="entry name" value="JMJD6_ArgDemeth/LysHydrox"/>
</dbReference>
<sequence length="315" mass="34115">MVKPPPPPTTWRSASASAKKRHRPYLGSRWSSESLHARFPDYASSLPPTAPPPVPWENLGAAFPFSKPLPPGAQASATVPGDVRSSWQTPAKLEAALRPSPARNYLKEPLPSLPLYVERSALPSPAAFNDFYQRHNLPVLIGGVPEGEGWGCYEGVPGGGESSWSIANLSADAAFCQTPMKCGEDDSGDPIKLPLGQFLAYLRGNEDDSPLYVFDSSSIKAESMKKGDNRVSRGYLPPAMFADDLWSYVGDSRRPPHKWFLVGPARSGTTVHIDPLATSAWNTAVVGRKRWVIFPPETAKATCKAAGLFRSGEDD</sequence>
<evidence type="ECO:0000256" key="8">
    <source>
        <dbReference type="ARBA" id="ARBA00023015"/>
    </source>
</evidence>
<evidence type="ECO:0000256" key="5">
    <source>
        <dbReference type="ARBA" id="ARBA00022964"/>
    </source>
</evidence>
<evidence type="ECO:0000256" key="10">
    <source>
        <dbReference type="ARBA" id="ARBA00023242"/>
    </source>
</evidence>
<evidence type="ECO:0000256" key="12">
    <source>
        <dbReference type="SAM" id="MobiDB-lite"/>
    </source>
</evidence>
<name>A0ABQ6MXH5_9STRA</name>
<evidence type="ECO:0000256" key="9">
    <source>
        <dbReference type="ARBA" id="ARBA00023163"/>
    </source>
</evidence>
<keyword evidence="10" id="KW-0539">Nucleus</keyword>
<keyword evidence="15" id="KW-1185">Reference proteome</keyword>
<feature type="region of interest" description="Disordered" evidence="12">
    <location>
        <begin position="1"/>
        <end position="27"/>
    </location>
</feature>
<evidence type="ECO:0000313" key="14">
    <source>
        <dbReference type="EMBL" id="GMI35442.1"/>
    </source>
</evidence>
<dbReference type="PANTHER" id="PTHR12480:SF32">
    <property type="entry name" value="BIFUNCTIONAL ARGININE DEMETHYLASE AND LYSYL-HYDROXYLASE JMJD6"/>
    <property type="match status" value="1"/>
</dbReference>
<reference evidence="14 15" key="1">
    <citation type="journal article" date="2023" name="Commun. Biol.">
        <title>Genome analysis of Parmales, the sister group of diatoms, reveals the evolutionary specialization of diatoms from phago-mixotrophs to photoautotrophs.</title>
        <authorList>
            <person name="Ban H."/>
            <person name="Sato S."/>
            <person name="Yoshikawa S."/>
            <person name="Yamada K."/>
            <person name="Nakamura Y."/>
            <person name="Ichinomiya M."/>
            <person name="Sato N."/>
            <person name="Blanc-Mathieu R."/>
            <person name="Endo H."/>
            <person name="Kuwata A."/>
            <person name="Ogata H."/>
        </authorList>
    </citation>
    <scope>NUCLEOTIDE SEQUENCE [LARGE SCALE GENOMIC DNA]</scope>
</reference>
<evidence type="ECO:0000256" key="3">
    <source>
        <dbReference type="ARBA" id="ARBA00022723"/>
    </source>
</evidence>
<dbReference type="InterPro" id="IPR003347">
    <property type="entry name" value="JmjC_dom"/>
</dbReference>
<comment type="subcellular location">
    <subcellularLocation>
        <location evidence="2">Nucleus</location>
    </subcellularLocation>
</comment>
<evidence type="ECO:0000256" key="2">
    <source>
        <dbReference type="ARBA" id="ARBA00004123"/>
    </source>
</evidence>
<gene>
    <name evidence="14" type="ORF">TeGR_g4585</name>
</gene>
<evidence type="ECO:0000256" key="1">
    <source>
        <dbReference type="ARBA" id="ARBA00001954"/>
    </source>
</evidence>
<keyword evidence="5" id="KW-0223">Dioxygenase</keyword>
<comment type="caution">
    <text evidence="14">The sequence shown here is derived from an EMBL/GenBank/DDBJ whole genome shotgun (WGS) entry which is preliminary data.</text>
</comment>
<protein>
    <recommendedName>
        <fullName evidence="13">JmjC domain-containing protein</fullName>
    </recommendedName>
</protein>
<keyword evidence="9" id="KW-0804">Transcription</keyword>
<dbReference type="PANTHER" id="PTHR12480">
    <property type="entry name" value="ARGININE DEMETHYLASE AND LYSYL-HYDROXYLASE JMJD"/>
    <property type="match status" value="1"/>
</dbReference>
<dbReference type="Proteomes" id="UP001165060">
    <property type="component" value="Unassembled WGS sequence"/>
</dbReference>
<accession>A0ABQ6MXH5</accession>
<evidence type="ECO:0000256" key="6">
    <source>
        <dbReference type="ARBA" id="ARBA00023002"/>
    </source>
</evidence>
<dbReference type="EMBL" id="BRYB01000689">
    <property type="protein sequence ID" value="GMI35442.1"/>
    <property type="molecule type" value="Genomic_DNA"/>
</dbReference>
<feature type="domain" description="JmjC" evidence="13">
    <location>
        <begin position="220"/>
        <end position="315"/>
    </location>
</feature>
<organism evidence="14 15">
    <name type="scientific">Tetraparma gracilis</name>
    <dbReference type="NCBI Taxonomy" id="2962635"/>
    <lineage>
        <taxon>Eukaryota</taxon>
        <taxon>Sar</taxon>
        <taxon>Stramenopiles</taxon>
        <taxon>Ochrophyta</taxon>
        <taxon>Bolidophyceae</taxon>
        <taxon>Parmales</taxon>
        <taxon>Triparmaceae</taxon>
        <taxon>Tetraparma</taxon>
    </lineage>
</organism>
<dbReference type="Gene3D" id="2.60.120.650">
    <property type="entry name" value="Cupin"/>
    <property type="match status" value="1"/>
</dbReference>
<dbReference type="SUPFAM" id="SSF51197">
    <property type="entry name" value="Clavaminate synthase-like"/>
    <property type="match status" value="1"/>
</dbReference>
<evidence type="ECO:0000313" key="15">
    <source>
        <dbReference type="Proteomes" id="UP001165060"/>
    </source>
</evidence>
<keyword evidence="8" id="KW-0805">Transcription regulation</keyword>
<feature type="non-terminal residue" evidence="14">
    <location>
        <position position="315"/>
    </location>
</feature>
<keyword evidence="4" id="KW-0156">Chromatin regulator</keyword>
<comment type="cofactor">
    <cofactor evidence="1">
        <name>Fe(2+)</name>
        <dbReference type="ChEBI" id="CHEBI:29033"/>
    </cofactor>
</comment>
<comment type="similarity">
    <text evidence="11">Belongs to the JMJD6 family.</text>
</comment>
<proteinExistence type="inferred from homology"/>
<dbReference type="PROSITE" id="PS51184">
    <property type="entry name" value="JMJC"/>
    <property type="match status" value="1"/>
</dbReference>
<evidence type="ECO:0000256" key="4">
    <source>
        <dbReference type="ARBA" id="ARBA00022853"/>
    </source>
</evidence>
<evidence type="ECO:0000256" key="11">
    <source>
        <dbReference type="ARBA" id="ARBA00038068"/>
    </source>
</evidence>
<evidence type="ECO:0000259" key="13">
    <source>
        <dbReference type="PROSITE" id="PS51184"/>
    </source>
</evidence>